<organism evidence="9 10">
    <name type="scientific">Enterococcus saigonensis</name>
    <dbReference type="NCBI Taxonomy" id="1805431"/>
    <lineage>
        <taxon>Bacteria</taxon>
        <taxon>Bacillati</taxon>
        <taxon>Bacillota</taxon>
        <taxon>Bacilli</taxon>
        <taxon>Lactobacillales</taxon>
        <taxon>Enterococcaceae</taxon>
        <taxon>Enterococcus</taxon>
    </lineage>
</organism>
<evidence type="ECO:0000256" key="7">
    <source>
        <dbReference type="SAM" id="Phobius"/>
    </source>
</evidence>
<feature type="transmembrane region" description="Helical" evidence="7">
    <location>
        <begin position="12"/>
        <end position="40"/>
    </location>
</feature>
<protein>
    <submittedName>
        <fullName evidence="9">Tetracycline resistance MFS efflux pump</fullName>
    </submittedName>
</protein>
<evidence type="ECO:0000313" key="9">
    <source>
        <dbReference type="EMBL" id="BCA86198.1"/>
    </source>
</evidence>
<dbReference type="Pfam" id="PF07690">
    <property type="entry name" value="MFS_1"/>
    <property type="match status" value="1"/>
</dbReference>
<accession>A0A679I9A0</accession>
<comment type="subcellular location">
    <subcellularLocation>
        <location evidence="1">Cell membrane</location>
        <topology evidence="1">Multi-pass membrane protein</topology>
    </subcellularLocation>
</comment>
<evidence type="ECO:0000256" key="1">
    <source>
        <dbReference type="ARBA" id="ARBA00004651"/>
    </source>
</evidence>
<evidence type="ECO:0000256" key="4">
    <source>
        <dbReference type="ARBA" id="ARBA00022692"/>
    </source>
</evidence>
<feature type="transmembrane region" description="Helical" evidence="7">
    <location>
        <begin position="104"/>
        <end position="124"/>
    </location>
</feature>
<evidence type="ECO:0000256" key="5">
    <source>
        <dbReference type="ARBA" id="ARBA00022989"/>
    </source>
</evidence>
<dbReference type="AlphaFoldDB" id="A0A679I9A0"/>
<dbReference type="InterPro" id="IPR036259">
    <property type="entry name" value="MFS_trans_sf"/>
</dbReference>
<feature type="transmembrane region" description="Helical" evidence="7">
    <location>
        <begin position="285"/>
        <end position="304"/>
    </location>
</feature>
<keyword evidence="10" id="KW-1185">Reference proteome</keyword>
<evidence type="ECO:0000259" key="8">
    <source>
        <dbReference type="PROSITE" id="PS50850"/>
    </source>
</evidence>
<dbReference type="SUPFAM" id="SSF103473">
    <property type="entry name" value="MFS general substrate transporter"/>
    <property type="match status" value="1"/>
</dbReference>
<dbReference type="InterPro" id="IPR020846">
    <property type="entry name" value="MFS_dom"/>
</dbReference>
<keyword evidence="4 7" id="KW-0812">Transmembrane</keyword>
<dbReference type="GO" id="GO:0022857">
    <property type="term" value="F:transmembrane transporter activity"/>
    <property type="evidence" value="ECO:0007669"/>
    <property type="project" value="InterPro"/>
</dbReference>
<feature type="transmembrane region" description="Helical" evidence="7">
    <location>
        <begin position="79"/>
        <end position="98"/>
    </location>
</feature>
<dbReference type="RefSeq" id="WP_173103381.1">
    <property type="nucleotide sequence ID" value="NZ_AP022822.1"/>
</dbReference>
<proteinExistence type="inferred from homology"/>
<sequence length="403" mass="43728">MNHSYSNKHALIFGFISVFLTGLGLTIVNPVLPFLVAPYVKVSQQASVVTCLAAAYATALFLAAPILGALSDHFGRRPILIISLIGAAIGYSIFGVGGSLRLLFLGRIIDGITGGEIAAIFAYFADITPVEKRTHYFGWISAIVGIGTALGPVIGGLLANFGNNTPFFVGAAISILNAAYGFFFMPESLPQERRSQNISFQRLNPLKQLVTILKLPIINRLLFTAFLLWLPNGGLQSIFSQFSIDTFAWKPTIIGLMFSLIGILDIVSQTFLMPLLLKHFSDQKIISLGMIAEIFGYLFIGSAYLTQRTIIFVLGMIIFSLGDAIFNPAFNGLLSKSADENRQGQVQGGAQSIQALARIIGPIVVGQLYHFSHFSPAVLGVVFIFCSFLFLQQSKPALHNKKL</sequence>
<gene>
    <name evidence="9" type="ORF">EsVE80_17210</name>
</gene>
<evidence type="ECO:0000313" key="10">
    <source>
        <dbReference type="Proteomes" id="UP000502998"/>
    </source>
</evidence>
<dbReference type="Gene3D" id="1.20.1250.20">
    <property type="entry name" value="MFS general substrate transporter like domains"/>
    <property type="match status" value="1"/>
</dbReference>
<feature type="transmembrane region" description="Helical" evidence="7">
    <location>
        <begin position="136"/>
        <end position="161"/>
    </location>
</feature>
<dbReference type="PRINTS" id="PR01035">
    <property type="entry name" value="TCRTETA"/>
</dbReference>
<dbReference type="KEGG" id="esg:EsVE80_17210"/>
<keyword evidence="6 7" id="KW-0472">Membrane</keyword>
<dbReference type="InterPro" id="IPR005829">
    <property type="entry name" value="Sugar_transporter_CS"/>
</dbReference>
<feature type="domain" description="Major facilitator superfamily (MFS) profile" evidence="8">
    <location>
        <begin position="10"/>
        <end position="395"/>
    </location>
</feature>
<feature type="transmembrane region" description="Helical" evidence="7">
    <location>
        <begin position="46"/>
        <end position="67"/>
    </location>
</feature>
<dbReference type="GO" id="GO:0005886">
    <property type="term" value="C:plasma membrane"/>
    <property type="evidence" value="ECO:0007669"/>
    <property type="project" value="UniProtKB-SubCell"/>
</dbReference>
<comment type="similarity">
    <text evidence="2">Belongs to the major facilitator superfamily. TCR/Tet family.</text>
</comment>
<dbReference type="PROSITE" id="PS50850">
    <property type="entry name" value="MFS"/>
    <property type="match status" value="1"/>
</dbReference>
<feature type="transmembrane region" description="Helical" evidence="7">
    <location>
        <begin position="167"/>
        <end position="185"/>
    </location>
</feature>
<feature type="transmembrane region" description="Helical" evidence="7">
    <location>
        <begin position="371"/>
        <end position="391"/>
    </location>
</feature>
<keyword evidence="5 7" id="KW-1133">Transmembrane helix</keyword>
<dbReference type="InterPro" id="IPR001958">
    <property type="entry name" value="Tet-R_TetA/multi-R_MdtG-like"/>
</dbReference>
<keyword evidence="3" id="KW-0813">Transport</keyword>
<evidence type="ECO:0000256" key="6">
    <source>
        <dbReference type="ARBA" id="ARBA00023136"/>
    </source>
</evidence>
<reference evidence="9 10" key="1">
    <citation type="submission" date="2020-02" db="EMBL/GenBank/DDBJ databases">
        <title>Characterization of vanA genotype vancomycin-resistant Enterococcus saigonensis VE80.</title>
        <authorList>
            <person name="Harada T."/>
            <person name="Motooka D."/>
            <person name="Nakamura S."/>
            <person name="Yamamoto Y."/>
            <person name="Kawahara R."/>
            <person name="Kawatsu K."/>
        </authorList>
    </citation>
    <scope>NUCLEOTIDE SEQUENCE [LARGE SCALE GENOMIC DNA]</scope>
    <source>
        <strain evidence="9 10">VE80</strain>
    </source>
</reference>
<evidence type="ECO:0000256" key="2">
    <source>
        <dbReference type="ARBA" id="ARBA00007520"/>
    </source>
</evidence>
<dbReference type="Proteomes" id="UP000502998">
    <property type="component" value="Chromosome"/>
</dbReference>
<dbReference type="PROSITE" id="PS00216">
    <property type="entry name" value="SUGAR_TRANSPORT_1"/>
    <property type="match status" value="1"/>
</dbReference>
<dbReference type="InterPro" id="IPR011701">
    <property type="entry name" value="MFS"/>
</dbReference>
<dbReference type="PANTHER" id="PTHR23504:SF15">
    <property type="entry name" value="MAJOR FACILITATOR SUPERFAMILY (MFS) PROFILE DOMAIN-CONTAINING PROTEIN"/>
    <property type="match status" value="1"/>
</dbReference>
<feature type="transmembrane region" description="Helical" evidence="7">
    <location>
        <begin position="251"/>
        <end position="273"/>
    </location>
</feature>
<dbReference type="EMBL" id="AP022822">
    <property type="protein sequence ID" value="BCA86198.1"/>
    <property type="molecule type" value="Genomic_DNA"/>
</dbReference>
<dbReference type="PANTHER" id="PTHR23504">
    <property type="entry name" value="MAJOR FACILITATOR SUPERFAMILY DOMAIN-CONTAINING PROTEIN 10"/>
    <property type="match status" value="1"/>
</dbReference>
<evidence type="ECO:0000256" key="3">
    <source>
        <dbReference type="ARBA" id="ARBA00022448"/>
    </source>
</evidence>
<name>A0A679I9A0_9ENTE</name>
<feature type="transmembrane region" description="Helical" evidence="7">
    <location>
        <begin position="206"/>
        <end position="231"/>
    </location>
</feature>
<feature type="transmembrane region" description="Helical" evidence="7">
    <location>
        <begin position="310"/>
        <end position="334"/>
    </location>
</feature>